<protein>
    <recommendedName>
        <fullName evidence="4">Oxaloacetate decarboxylase, gamma chain</fullName>
    </recommendedName>
</protein>
<dbReference type="HOGENOM" id="CLU_3172814_0_0_9"/>
<feature type="transmembrane region" description="Helical" evidence="1">
    <location>
        <begin position="20"/>
        <end position="39"/>
    </location>
</feature>
<dbReference type="Proteomes" id="UP000007054">
    <property type="component" value="Chromosome"/>
</dbReference>
<keyword evidence="1" id="KW-0812">Transmembrane</keyword>
<keyword evidence="3" id="KW-1185">Reference proteome</keyword>
<name>D4LD29_RUMC1</name>
<organism evidence="2 3">
    <name type="scientific">Ruminococcus champanellensis (strain DSM 18848 / JCM 17042 / KCTC 15320 / 18P13)</name>
    <dbReference type="NCBI Taxonomy" id="213810"/>
    <lineage>
        <taxon>Bacteria</taxon>
        <taxon>Bacillati</taxon>
        <taxon>Bacillota</taxon>
        <taxon>Clostridia</taxon>
        <taxon>Eubacteriales</taxon>
        <taxon>Oscillospiraceae</taxon>
        <taxon>Ruminococcus</taxon>
    </lineage>
</organism>
<evidence type="ECO:0000256" key="1">
    <source>
        <dbReference type="SAM" id="Phobius"/>
    </source>
</evidence>
<dbReference type="GeneID" id="83157217"/>
<evidence type="ECO:0008006" key="4">
    <source>
        <dbReference type="Google" id="ProtNLM"/>
    </source>
</evidence>
<dbReference type="RefSeq" id="WP_015558431.1">
    <property type="nucleotide sequence ID" value="NC_021039.1"/>
</dbReference>
<dbReference type="STRING" id="213810.RUM_14140"/>
<proteinExistence type="predicted"/>
<evidence type="ECO:0000313" key="3">
    <source>
        <dbReference type="Proteomes" id="UP000007054"/>
    </source>
</evidence>
<dbReference type="EMBL" id="FP929052">
    <property type="protein sequence ID" value="CBL17524.1"/>
    <property type="molecule type" value="Genomic_DNA"/>
</dbReference>
<gene>
    <name evidence="2" type="ordered locus">RUM_14140</name>
</gene>
<accession>D4LD29</accession>
<dbReference type="AlphaFoldDB" id="D4LD29"/>
<keyword evidence="1" id="KW-1133">Transmembrane helix</keyword>
<dbReference type="PATRIC" id="fig|213810.4.peg.1310"/>
<reference evidence="2" key="1">
    <citation type="submission" date="2010-03" db="EMBL/GenBank/DDBJ databases">
        <title>The genome sequence of Ruminococcus sp. 18P13.</title>
        <authorList>
            <consortium name="metaHIT consortium -- http://www.metahit.eu/"/>
            <person name="Pajon A."/>
            <person name="Turner K."/>
            <person name="Parkhill J."/>
            <person name="Bernalier A."/>
        </authorList>
    </citation>
    <scope>NUCLEOTIDE SEQUENCE [LARGE SCALE GENOMIC DNA]</scope>
    <source>
        <strain evidence="2">Type strain: 18P13</strain>
    </source>
</reference>
<evidence type="ECO:0000313" key="2">
    <source>
        <dbReference type="EMBL" id="CBL17524.1"/>
    </source>
</evidence>
<sequence length="47" mass="5035">MSLNVQAFLDTLPIMGKGMAGIFIVTGVIILAMILLRAVSDSDQKKN</sequence>
<reference evidence="2" key="2">
    <citation type="submission" date="2010-03" db="EMBL/GenBank/DDBJ databases">
        <authorList>
            <person name="Pajon A."/>
        </authorList>
    </citation>
    <scope>NUCLEOTIDE SEQUENCE</scope>
    <source>
        <strain evidence="2">Type strain: 18P13</strain>
    </source>
</reference>
<dbReference type="KEGG" id="rch:RUM_14140"/>
<keyword evidence="1" id="KW-0472">Membrane</keyword>